<keyword evidence="2" id="KW-1185">Reference proteome</keyword>
<dbReference type="EMBL" id="VTOX01000012">
    <property type="protein sequence ID" value="NKE68834.1"/>
    <property type="molecule type" value="Genomic_DNA"/>
</dbReference>
<sequence length="203" mass="22083">MGKHSESVDTQVLRRIESQGPGWVFTPHDFTDLGSRTAVATALKRHKAAGTIRQLGRGLYDVPRVHRVLGTLWPDIETISQALARKDGLRLQPTGVYAANLLGLSEQVPAKVVILTDGATRTVQAGRTQITLKRTTPRNMAAAGRLSGLLIQALRSLGAGNVTAGHIAQLRQRLPAAQRAEVLKDIHATPVWMHAHLREVARQ</sequence>
<reference evidence="1 2" key="1">
    <citation type="journal article" date="2020" name="Nature">
        <title>Bacterial chemolithoautotrophy via manganese oxidation.</title>
        <authorList>
            <person name="Yu H."/>
            <person name="Leadbetter J.R."/>
        </authorList>
    </citation>
    <scope>NUCLEOTIDE SEQUENCE [LARGE SCALE GENOMIC DNA]</scope>
    <source>
        <strain evidence="1 2">RBP-1</strain>
    </source>
</reference>
<comment type="caution">
    <text evidence="1">The sequence shown here is derived from an EMBL/GenBank/DDBJ whole genome shotgun (WGS) entry which is preliminary data.</text>
</comment>
<evidence type="ECO:0000313" key="1">
    <source>
        <dbReference type="EMBL" id="NKE68834.1"/>
    </source>
</evidence>
<accession>A0A7X6DKG4</accession>
<proteinExistence type="predicted"/>
<dbReference type="Proteomes" id="UP000521868">
    <property type="component" value="Unassembled WGS sequence"/>
</dbReference>
<evidence type="ECO:0008006" key="3">
    <source>
        <dbReference type="Google" id="ProtNLM"/>
    </source>
</evidence>
<protein>
    <recommendedName>
        <fullName evidence="3">Transcriptional regulator, AbiEi antitoxin, Type IV TA system</fullName>
    </recommendedName>
</protein>
<name>A0A7X6DKG4_9BURK</name>
<dbReference type="AlphaFoldDB" id="A0A7X6DKG4"/>
<dbReference type="Pfam" id="PF19570">
    <property type="entry name" value="DUF6088"/>
    <property type="match status" value="1"/>
</dbReference>
<evidence type="ECO:0000313" key="2">
    <source>
        <dbReference type="Proteomes" id="UP000521868"/>
    </source>
</evidence>
<organism evidence="1 2">
    <name type="scientific">Ramlibacter lithotrophicus</name>
    <dbReference type="NCBI Taxonomy" id="2606681"/>
    <lineage>
        <taxon>Bacteria</taxon>
        <taxon>Pseudomonadati</taxon>
        <taxon>Pseudomonadota</taxon>
        <taxon>Betaproteobacteria</taxon>
        <taxon>Burkholderiales</taxon>
        <taxon>Comamonadaceae</taxon>
        <taxon>Ramlibacter</taxon>
    </lineage>
</organism>
<dbReference type="InterPro" id="IPR045738">
    <property type="entry name" value="DUF6088"/>
</dbReference>
<gene>
    <name evidence="1" type="ORF">RAMLITH_23710</name>
</gene>
<dbReference type="RefSeq" id="WP_168109967.1">
    <property type="nucleotide sequence ID" value="NZ_VTOX01000012.1"/>
</dbReference>